<keyword evidence="4" id="KW-0548">Nucleotidyltransferase</keyword>
<gene>
    <name evidence="4" type="ORF">Tci_053201</name>
</gene>
<reference evidence="4" key="1">
    <citation type="journal article" date="2019" name="Sci. Rep.">
        <title>Draft genome of Tanacetum cinerariifolium, the natural source of mosquito coil.</title>
        <authorList>
            <person name="Yamashiro T."/>
            <person name="Shiraishi A."/>
            <person name="Satake H."/>
            <person name="Nakayama K."/>
        </authorList>
    </citation>
    <scope>NUCLEOTIDE SEQUENCE</scope>
</reference>
<dbReference type="InterPro" id="IPR013103">
    <property type="entry name" value="RVT_2"/>
</dbReference>
<name>A0A6L2N534_TANCI</name>
<keyword evidence="4" id="KW-0695">RNA-directed DNA polymerase</keyword>
<feature type="compositionally biased region" description="Basic residues" evidence="2">
    <location>
        <begin position="369"/>
        <end position="379"/>
    </location>
</feature>
<keyword evidence="4" id="KW-0808">Transferase</keyword>
<protein>
    <submittedName>
        <fullName evidence="4">Ribonuclease H-like domain, reverse transcriptase, RNA-dependent DNA polymerase</fullName>
    </submittedName>
</protein>
<dbReference type="EMBL" id="BKCJ010008236">
    <property type="protein sequence ID" value="GEU81223.1"/>
    <property type="molecule type" value="Genomic_DNA"/>
</dbReference>
<accession>A0A6L2N534</accession>
<evidence type="ECO:0000313" key="4">
    <source>
        <dbReference type="EMBL" id="GEU81223.1"/>
    </source>
</evidence>
<dbReference type="PANTHER" id="PTHR11439">
    <property type="entry name" value="GAG-POL-RELATED RETROTRANSPOSON"/>
    <property type="match status" value="1"/>
</dbReference>
<dbReference type="AlphaFoldDB" id="A0A6L2N534"/>
<evidence type="ECO:0000259" key="3">
    <source>
        <dbReference type="Pfam" id="PF07727"/>
    </source>
</evidence>
<dbReference type="GO" id="GO:0003964">
    <property type="term" value="F:RNA-directed DNA polymerase activity"/>
    <property type="evidence" value="ECO:0007669"/>
    <property type="project" value="UniProtKB-KW"/>
</dbReference>
<feature type="region of interest" description="Disordered" evidence="2">
    <location>
        <begin position="359"/>
        <end position="385"/>
    </location>
</feature>
<proteinExistence type="predicted"/>
<feature type="domain" description="Reverse transcriptase Ty1/copia-type" evidence="3">
    <location>
        <begin position="1"/>
        <end position="81"/>
    </location>
</feature>
<evidence type="ECO:0000256" key="1">
    <source>
        <dbReference type="SAM" id="Coils"/>
    </source>
</evidence>
<organism evidence="4">
    <name type="scientific">Tanacetum cinerariifolium</name>
    <name type="common">Dalmatian daisy</name>
    <name type="synonym">Chrysanthemum cinerariifolium</name>
    <dbReference type="NCBI Taxonomy" id="118510"/>
    <lineage>
        <taxon>Eukaryota</taxon>
        <taxon>Viridiplantae</taxon>
        <taxon>Streptophyta</taxon>
        <taxon>Embryophyta</taxon>
        <taxon>Tracheophyta</taxon>
        <taxon>Spermatophyta</taxon>
        <taxon>Magnoliopsida</taxon>
        <taxon>eudicotyledons</taxon>
        <taxon>Gunneridae</taxon>
        <taxon>Pentapetalae</taxon>
        <taxon>asterids</taxon>
        <taxon>campanulids</taxon>
        <taxon>Asterales</taxon>
        <taxon>Asteraceae</taxon>
        <taxon>Asteroideae</taxon>
        <taxon>Anthemideae</taxon>
        <taxon>Anthemidinae</taxon>
        <taxon>Tanacetum</taxon>
    </lineage>
</organism>
<feature type="coiled-coil region" evidence="1">
    <location>
        <begin position="413"/>
        <end position="465"/>
    </location>
</feature>
<dbReference type="PANTHER" id="PTHR11439:SF509">
    <property type="entry name" value="RNA-DIRECTED DNA POLYMERASE"/>
    <property type="match status" value="1"/>
</dbReference>
<sequence>MLVQVYVNDIIFGSIKKSWCDEFEALMKNRFQMSSMGELTFFLGLQVKQKKDGIFISHDKYVAEILKKFDFLNVMTASTSIETKKPLVKDEEAAAMDVHLYRSMIGSLMYLTASRPDIMNVVCAYFRFQVNPKTSHLRAVKRIFRHHFIRDAYEKKLIQELKIHTDDNVVDLLTKAFDVSRLQLKEVWLDLKSCCWYEGSFKCWLITTPKMVINSPCLTDKKELAIPRKQKLLKVNAARLKLTTARVYNAKGTSCLTNTEIFEGLAKIGYEKPSDKPIFYKAFFSLLWKFVQLIINHQLGDMAHHKEIFDTPSLTKNVFANMKRVGTGFSREVTLLSDNMLVQAPEEVGILQADAQLIPINTEPSTSKPQKKHKPKKKHTQESEVPLIEFSAEQNLPSPSNDPLPSVEDILKLKELMDLCTNLSNKVLDLKSEVIDINPTYQERIEKLEGKVERLEEENMVLKELKSVHSTNDANEPVMEKEKSSKQGRKIVDIDADVEINLEKAQAEAYNLDLDHQEKVLSMMDVNEEEPADVEEVLEVV</sequence>
<dbReference type="Pfam" id="PF07727">
    <property type="entry name" value="RVT_2"/>
    <property type="match status" value="1"/>
</dbReference>
<keyword evidence="1" id="KW-0175">Coiled coil</keyword>
<evidence type="ECO:0000256" key="2">
    <source>
        <dbReference type="SAM" id="MobiDB-lite"/>
    </source>
</evidence>
<comment type="caution">
    <text evidence="4">The sequence shown here is derived from an EMBL/GenBank/DDBJ whole genome shotgun (WGS) entry which is preliminary data.</text>
</comment>